<reference evidence="1 2" key="1">
    <citation type="journal article" date="2018" name="Sci. Data">
        <title>The draft genome sequence of cork oak.</title>
        <authorList>
            <person name="Ramos A.M."/>
            <person name="Usie A."/>
            <person name="Barbosa P."/>
            <person name="Barros P.M."/>
            <person name="Capote T."/>
            <person name="Chaves I."/>
            <person name="Simoes F."/>
            <person name="Abreu I."/>
            <person name="Carrasquinho I."/>
            <person name="Faro C."/>
            <person name="Guimaraes J.B."/>
            <person name="Mendonca D."/>
            <person name="Nobrega F."/>
            <person name="Rodrigues L."/>
            <person name="Saibo N.J.M."/>
            <person name="Varela M.C."/>
            <person name="Egas C."/>
            <person name="Matos J."/>
            <person name="Miguel C.M."/>
            <person name="Oliveira M.M."/>
            <person name="Ricardo C.P."/>
            <person name="Goncalves S."/>
        </authorList>
    </citation>
    <scope>NUCLEOTIDE SEQUENCE [LARGE SCALE GENOMIC DNA]</scope>
    <source>
        <strain evidence="2">cv. HL8</strain>
    </source>
</reference>
<keyword evidence="2" id="KW-1185">Reference proteome</keyword>
<gene>
    <name evidence="1" type="ORF">CFP56_035108</name>
</gene>
<evidence type="ECO:0000313" key="2">
    <source>
        <dbReference type="Proteomes" id="UP000237347"/>
    </source>
</evidence>
<dbReference type="AlphaFoldDB" id="A0AAW0JAG0"/>
<sequence>MEMVDVTEVTDEVLLYSLKHSWKVLSTGQHLKQIGTTNMEKLNIVTITLFAAFILLVPKSECQGIFPPPPVPIPIPMLTPYYPSLPPLCASQFQLASYACSQLPPFSPVPPPTPVSPVVDSQCVCHILYHLPPYASFLLRPVHEVTLDIGAGEGCRITYTCAGTIRRAH</sequence>
<dbReference type="Proteomes" id="UP000237347">
    <property type="component" value="Unassembled WGS sequence"/>
</dbReference>
<name>A0AAW0JAG0_QUESU</name>
<evidence type="ECO:0000313" key="1">
    <source>
        <dbReference type="EMBL" id="KAK7823755.1"/>
    </source>
</evidence>
<protein>
    <recommendedName>
        <fullName evidence="3">Bifunctional inhibitor/plant lipid transfer protein/seed storage helical domain-containing protein</fullName>
    </recommendedName>
</protein>
<accession>A0AAW0JAG0</accession>
<dbReference type="EMBL" id="PKMF04000622">
    <property type="protein sequence ID" value="KAK7823755.1"/>
    <property type="molecule type" value="Genomic_DNA"/>
</dbReference>
<evidence type="ECO:0008006" key="3">
    <source>
        <dbReference type="Google" id="ProtNLM"/>
    </source>
</evidence>
<comment type="caution">
    <text evidence="1">The sequence shown here is derived from an EMBL/GenBank/DDBJ whole genome shotgun (WGS) entry which is preliminary data.</text>
</comment>
<organism evidence="1 2">
    <name type="scientific">Quercus suber</name>
    <name type="common">Cork oak</name>
    <dbReference type="NCBI Taxonomy" id="58331"/>
    <lineage>
        <taxon>Eukaryota</taxon>
        <taxon>Viridiplantae</taxon>
        <taxon>Streptophyta</taxon>
        <taxon>Embryophyta</taxon>
        <taxon>Tracheophyta</taxon>
        <taxon>Spermatophyta</taxon>
        <taxon>Magnoliopsida</taxon>
        <taxon>eudicotyledons</taxon>
        <taxon>Gunneridae</taxon>
        <taxon>Pentapetalae</taxon>
        <taxon>rosids</taxon>
        <taxon>fabids</taxon>
        <taxon>Fagales</taxon>
        <taxon>Fagaceae</taxon>
        <taxon>Quercus</taxon>
    </lineage>
</organism>
<proteinExistence type="predicted"/>